<dbReference type="InterPro" id="IPR036318">
    <property type="entry name" value="FAD-bd_PCMH-like_sf"/>
</dbReference>
<protein>
    <submittedName>
        <fullName evidence="1">Uncharacterized protein</fullName>
    </submittedName>
</protein>
<dbReference type="AlphaFoldDB" id="A0AAV1YAE2"/>
<organism evidence="1 2">
    <name type="scientific">Lupinus luteus</name>
    <name type="common">European yellow lupine</name>
    <dbReference type="NCBI Taxonomy" id="3873"/>
    <lineage>
        <taxon>Eukaryota</taxon>
        <taxon>Viridiplantae</taxon>
        <taxon>Streptophyta</taxon>
        <taxon>Embryophyta</taxon>
        <taxon>Tracheophyta</taxon>
        <taxon>Spermatophyta</taxon>
        <taxon>Magnoliopsida</taxon>
        <taxon>eudicotyledons</taxon>
        <taxon>Gunneridae</taxon>
        <taxon>Pentapetalae</taxon>
        <taxon>rosids</taxon>
        <taxon>fabids</taxon>
        <taxon>Fabales</taxon>
        <taxon>Fabaceae</taxon>
        <taxon>Papilionoideae</taxon>
        <taxon>50 kb inversion clade</taxon>
        <taxon>genistoids sensu lato</taxon>
        <taxon>core genistoids</taxon>
        <taxon>Genisteae</taxon>
        <taxon>Lupinus</taxon>
    </lineage>
</organism>
<evidence type="ECO:0000313" key="2">
    <source>
        <dbReference type="Proteomes" id="UP001497480"/>
    </source>
</evidence>
<keyword evidence="2" id="KW-1185">Reference proteome</keyword>
<evidence type="ECO:0000313" key="1">
    <source>
        <dbReference type="EMBL" id="CAL0330059.1"/>
    </source>
</evidence>
<dbReference type="Gene3D" id="3.40.462.20">
    <property type="match status" value="1"/>
</dbReference>
<sequence>MPKSAVDHQRGAYGSMMRKYGCGAESDNVLDARIIDANGNILDKEAMGEHLFWAIRGGGGASFGIILWWNIRLVLVPEVVTVFTVTKSIEQDATKVLQRCTLY</sequence>
<dbReference type="GO" id="GO:0050660">
    <property type="term" value="F:flavin adenine dinucleotide binding"/>
    <property type="evidence" value="ECO:0007669"/>
    <property type="project" value="InterPro"/>
</dbReference>
<dbReference type="InterPro" id="IPR016169">
    <property type="entry name" value="FAD-bd_PCMH_sub2"/>
</dbReference>
<accession>A0AAV1YAE2</accession>
<dbReference type="EMBL" id="CAXHTB010000022">
    <property type="protein sequence ID" value="CAL0330059.1"/>
    <property type="molecule type" value="Genomic_DNA"/>
</dbReference>
<dbReference type="PANTHER" id="PTHR32448">
    <property type="entry name" value="OS08G0158400 PROTEIN"/>
    <property type="match status" value="1"/>
</dbReference>
<dbReference type="SUPFAM" id="SSF56176">
    <property type="entry name" value="FAD-binding/transporter-associated domain-like"/>
    <property type="match status" value="1"/>
</dbReference>
<name>A0AAV1YAE2_LUPLU</name>
<proteinExistence type="predicted"/>
<dbReference type="Gene3D" id="3.30.465.10">
    <property type="match status" value="1"/>
</dbReference>
<dbReference type="Proteomes" id="UP001497480">
    <property type="component" value="Unassembled WGS sequence"/>
</dbReference>
<reference evidence="1 2" key="1">
    <citation type="submission" date="2024-03" db="EMBL/GenBank/DDBJ databases">
        <authorList>
            <person name="Martinez-Hernandez J."/>
        </authorList>
    </citation>
    <scope>NUCLEOTIDE SEQUENCE [LARGE SCALE GENOMIC DNA]</scope>
</reference>
<comment type="caution">
    <text evidence="1">The sequence shown here is derived from an EMBL/GenBank/DDBJ whole genome shotgun (WGS) entry which is preliminary data.</text>
</comment>
<gene>
    <name evidence="1" type="ORF">LLUT_LOCUS31119</name>
</gene>